<dbReference type="AlphaFoldDB" id="A0A0L8HKA0"/>
<name>A0A0L8HKA0_OCTBM</name>
<organism evidence="1">
    <name type="scientific">Octopus bimaculoides</name>
    <name type="common">California two-spotted octopus</name>
    <dbReference type="NCBI Taxonomy" id="37653"/>
    <lineage>
        <taxon>Eukaryota</taxon>
        <taxon>Metazoa</taxon>
        <taxon>Spiralia</taxon>
        <taxon>Lophotrochozoa</taxon>
        <taxon>Mollusca</taxon>
        <taxon>Cephalopoda</taxon>
        <taxon>Coleoidea</taxon>
        <taxon>Octopodiformes</taxon>
        <taxon>Octopoda</taxon>
        <taxon>Incirrata</taxon>
        <taxon>Octopodidae</taxon>
        <taxon>Octopus</taxon>
    </lineage>
</organism>
<accession>A0A0L8HKA0</accession>
<proteinExistence type="predicted"/>
<dbReference type="EMBL" id="KQ417931">
    <property type="protein sequence ID" value="KOF89637.1"/>
    <property type="molecule type" value="Genomic_DNA"/>
</dbReference>
<evidence type="ECO:0000313" key="1">
    <source>
        <dbReference type="EMBL" id="KOF89637.1"/>
    </source>
</evidence>
<protein>
    <submittedName>
        <fullName evidence="1">Uncharacterized protein</fullName>
    </submittedName>
</protein>
<reference evidence="1" key="1">
    <citation type="submission" date="2015-07" db="EMBL/GenBank/DDBJ databases">
        <title>MeaNS - Measles Nucleotide Surveillance Program.</title>
        <authorList>
            <person name="Tran T."/>
            <person name="Druce J."/>
        </authorList>
    </citation>
    <scope>NUCLEOTIDE SEQUENCE</scope>
    <source>
        <strain evidence="1">UCB-OBI-ISO-001</strain>
        <tissue evidence="1">Gonad</tissue>
    </source>
</reference>
<sequence length="62" mass="7423">MYVRMHMIFNNGFSYESFKKYIRNLSNGHHIPNANLKFKRSQSIIGCRALLLFIENNVYRIL</sequence>
<gene>
    <name evidence="1" type="ORF">OCBIM_22012730mg</name>
</gene>